<dbReference type="PANTHER" id="PTHR37422:SF13">
    <property type="entry name" value="LIPOPOLYSACCHARIDE BIOSYNTHESIS PROTEIN PA4999-RELATED"/>
    <property type="match status" value="1"/>
</dbReference>
<proteinExistence type="predicted"/>
<keyword evidence="4 5" id="KW-0472">Membrane</keyword>
<dbReference type="Pfam" id="PF04932">
    <property type="entry name" value="Wzy_C"/>
    <property type="match status" value="1"/>
</dbReference>
<dbReference type="AlphaFoldDB" id="A0AAU8AQH9"/>
<keyword evidence="3 5" id="KW-1133">Transmembrane helix</keyword>
<evidence type="ECO:0000256" key="5">
    <source>
        <dbReference type="SAM" id="Phobius"/>
    </source>
</evidence>
<evidence type="ECO:0000259" key="6">
    <source>
        <dbReference type="Pfam" id="PF04932"/>
    </source>
</evidence>
<dbReference type="InterPro" id="IPR051533">
    <property type="entry name" value="WaaL-like"/>
</dbReference>
<feature type="transmembrane region" description="Helical" evidence="5">
    <location>
        <begin position="114"/>
        <end position="131"/>
    </location>
</feature>
<evidence type="ECO:0000313" key="7">
    <source>
        <dbReference type="EMBL" id="XCC96782.1"/>
    </source>
</evidence>
<protein>
    <submittedName>
        <fullName evidence="7">O-antigen ligase family protein</fullName>
    </submittedName>
</protein>
<geneLocation type="plasmid" evidence="7">
    <name>unnamed1</name>
</geneLocation>
<name>A0AAU8AQH9_9RHOB</name>
<feature type="transmembrane region" description="Helical" evidence="5">
    <location>
        <begin position="326"/>
        <end position="350"/>
    </location>
</feature>
<dbReference type="EMBL" id="CP123386">
    <property type="protein sequence ID" value="XCC96782.1"/>
    <property type="molecule type" value="Genomic_DNA"/>
</dbReference>
<dbReference type="InterPro" id="IPR007016">
    <property type="entry name" value="O-antigen_ligase-rel_domated"/>
</dbReference>
<feature type="transmembrane region" description="Helical" evidence="5">
    <location>
        <begin position="357"/>
        <end position="379"/>
    </location>
</feature>
<keyword evidence="7" id="KW-0436">Ligase</keyword>
<dbReference type="GO" id="GO:0016874">
    <property type="term" value="F:ligase activity"/>
    <property type="evidence" value="ECO:0007669"/>
    <property type="project" value="UniProtKB-KW"/>
</dbReference>
<evidence type="ECO:0000256" key="4">
    <source>
        <dbReference type="ARBA" id="ARBA00023136"/>
    </source>
</evidence>
<feature type="transmembrane region" description="Helical" evidence="5">
    <location>
        <begin position="175"/>
        <end position="194"/>
    </location>
</feature>
<organism evidence="7">
    <name type="scientific">Alloyangia sp. H15</name>
    <dbReference type="NCBI Taxonomy" id="3029062"/>
    <lineage>
        <taxon>Bacteria</taxon>
        <taxon>Pseudomonadati</taxon>
        <taxon>Pseudomonadota</taxon>
        <taxon>Alphaproteobacteria</taxon>
        <taxon>Rhodobacterales</taxon>
        <taxon>Roseobacteraceae</taxon>
        <taxon>Alloyangia</taxon>
    </lineage>
</organism>
<dbReference type="GO" id="GO:0016020">
    <property type="term" value="C:membrane"/>
    <property type="evidence" value="ECO:0007669"/>
    <property type="project" value="UniProtKB-SubCell"/>
</dbReference>
<gene>
    <name evidence="7" type="ORF">PVT71_24115</name>
</gene>
<keyword evidence="7" id="KW-0614">Plasmid</keyword>
<keyword evidence="2 5" id="KW-0812">Transmembrane</keyword>
<feature type="transmembrane region" description="Helical" evidence="5">
    <location>
        <begin position="200"/>
        <end position="216"/>
    </location>
</feature>
<feature type="transmembrane region" description="Helical" evidence="5">
    <location>
        <begin position="65"/>
        <end position="83"/>
    </location>
</feature>
<dbReference type="PANTHER" id="PTHR37422">
    <property type="entry name" value="TEICHURONIC ACID BIOSYNTHESIS PROTEIN TUAE"/>
    <property type="match status" value="1"/>
</dbReference>
<sequence>MTDLALTDEGRVAMPSAPQLFASGYVVSVALTYAVGQLAAVGLLACGMGMLLSRPVASTNFLLRYWFILVLPLYCVASTLWSLHPSASLRHGIQLLVTVIFAILAARNLSVRQIRFLIVGSFLATTLLSLASGNINPYTGALIGVYGSKNALAGATAVLLVAAVLLLIDPEESRWRKALALLALLSSALAVILAKSAGTWVLVPMVLSVVWMGYVFSTVSPLTRVVQIVIFVLVVAIVVTFVLLNLSDVIYYVLTLLQKDITLTGRTVLWSEALKLISERPLLGVGYQAFWVQGYGPAETIWRDFGIEARTGFHFHNLYISNAVEIGVVGVAMQILLLYGGFLASFVLAVRTRSSGVMLLAALCAMSILHSMIEVPILVQFEFRSSMTVSALVYAIEGLRGRLA</sequence>
<reference evidence="7" key="1">
    <citation type="submission" date="2023-02" db="EMBL/GenBank/DDBJ databases">
        <title>Description and genomic characterization of Salipiger bruguierae sp. nov., isolated from the sediment of mangrove plant Bruguiera sexangula.</title>
        <authorList>
            <person name="Long M."/>
        </authorList>
    </citation>
    <scope>NUCLEOTIDE SEQUENCE</scope>
    <source>
        <strain evidence="7">H15</strain>
        <plasmid evidence="7">unnamed1</plasmid>
    </source>
</reference>
<evidence type="ECO:0000256" key="3">
    <source>
        <dbReference type="ARBA" id="ARBA00022989"/>
    </source>
</evidence>
<feature type="transmembrane region" description="Helical" evidence="5">
    <location>
        <begin position="89"/>
        <end position="107"/>
    </location>
</feature>
<evidence type="ECO:0000256" key="1">
    <source>
        <dbReference type="ARBA" id="ARBA00004141"/>
    </source>
</evidence>
<dbReference type="RefSeq" id="WP_353475674.1">
    <property type="nucleotide sequence ID" value="NZ_CP123386.1"/>
</dbReference>
<feature type="transmembrane region" description="Helical" evidence="5">
    <location>
        <begin position="151"/>
        <end position="168"/>
    </location>
</feature>
<feature type="transmembrane region" description="Helical" evidence="5">
    <location>
        <begin position="228"/>
        <end position="254"/>
    </location>
</feature>
<evidence type="ECO:0000256" key="2">
    <source>
        <dbReference type="ARBA" id="ARBA00022692"/>
    </source>
</evidence>
<feature type="transmembrane region" description="Helical" evidence="5">
    <location>
        <begin position="20"/>
        <end position="53"/>
    </location>
</feature>
<accession>A0AAU8AQH9</accession>
<comment type="subcellular location">
    <subcellularLocation>
        <location evidence="1">Membrane</location>
        <topology evidence="1">Multi-pass membrane protein</topology>
    </subcellularLocation>
</comment>
<feature type="domain" description="O-antigen ligase-related" evidence="6">
    <location>
        <begin position="183"/>
        <end position="333"/>
    </location>
</feature>